<keyword evidence="2" id="KW-1185">Reference proteome</keyword>
<gene>
    <name evidence="1" type="ORF">K3G42_021461</name>
</gene>
<comment type="caution">
    <text evidence="1">The sequence shown here is derived from an EMBL/GenBank/DDBJ whole genome shotgun (WGS) entry which is preliminary data.</text>
</comment>
<accession>A0ACB8FX34</accession>
<sequence length="503" mass="55482">MSRASCLLEPFTANEITTKAGVKDECASCAQPACPAEHLATRSLPLHQSGFCCKCCGTKLSLLNCAILHRGFYCQLHYKLLAKGGGHEENSSVRQKCLQPQTAMLPSPGLELKSRNNQTGNILMREKMQPWACNFHPEGDRRSPKPTRPFALQNKVRIGWPPSEEVDTPEETLRKLSKFGVSKKPPRDRTLFQPSPPAGFTHKAPGYKTVTGTSHTEEKERLLPGVTFPTRRHCVSCRLKPKNDTQDLEVREKKLSSTDRKILGVPARKSQPSLPEKPGDLQPAAMFKWKGSIPTASPLTLIPAEPLAVGSSPFHPKSLQKAKAIPSAKTAVLSPHGANLPKASLKGYSLSGCFCSKDTSGEGNKNEARQKTELRLKAGIKLPMLTKLDNRQNRKAPEASKTNTLLRPALEEPKQFRPVSPELKREMEDHELSQTKPEASVSSTEHKDENSNKTKGRIDRMSASYPDPLETRGGYNQVGWNRAPGSTAKTIDSVCLQRHEKQS</sequence>
<evidence type="ECO:0000313" key="2">
    <source>
        <dbReference type="Proteomes" id="UP000827872"/>
    </source>
</evidence>
<reference evidence="1" key="1">
    <citation type="submission" date="2021-08" db="EMBL/GenBank/DDBJ databases">
        <title>The first chromosome-level gecko genome reveals the dynamic sex chromosomes of Neotropical dwarf geckos (Sphaerodactylidae: Sphaerodactylus).</title>
        <authorList>
            <person name="Pinto B.J."/>
            <person name="Keating S.E."/>
            <person name="Gamble T."/>
        </authorList>
    </citation>
    <scope>NUCLEOTIDE SEQUENCE</scope>
    <source>
        <strain evidence="1">TG3544</strain>
    </source>
</reference>
<evidence type="ECO:0000313" key="1">
    <source>
        <dbReference type="EMBL" id="KAH8011296.1"/>
    </source>
</evidence>
<name>A0ACB8FX34_9SAUR</name>
<proteinExistence type="predicted"/>
<protein>
    <submittedName>
        <fullName evidence="1">Uncharacterized protein</fullName>
    </submittedName>
</protein>
<organism evidence="1 2">
    <name type="scientific">Sphaerodactylus townsendi</name>
    <dbReference type="NCBI Taxonomy" id="933632"/>
    <lineage>
        <taxon>Eukaryota</taxon>
        <taxon>Metazoa</taxon>
        <taxon>Chordata</taxon>
        <taxon>Craniata</taxon>
        <taxon>Vertebrata</taxon>
        <taxon>Euteleostomi</taxon>
        <taxon>Lepidosauria</taxon>
        <taxon>Squamata</taxon>
        <taxon>Bifurcata</taxon>
        <taxon>Gekkota</taxon>
        <taxon>Sphaerodactylidae</taxon>
        <taxon>Sphaerodactylus</taxon>
    </lineage>
</organism>
<dbReference type="Proteomes" id="UP000827872">
    <property type="component" value="Linkage Group LG11"/>
</dbReference>
<dbReference type="EMBL" id="CM037624">
    <property type="protein sequence ID" value="KAH8011296.1"/>
    <property type="molecule type" value="Genomic_DNA"/>
</dbReference>